<gene>
    <name evidence="1" type="ORF">FE257_008108</name>
</gene>
<evidence type="ECO:0000313" key="2">
    <source>
        <dbReference type="Proteomes" id="UP001194746"/>
    </source>
</evidence>
<keyword evidence="2" id="KW-1185">Reference proteome</keyword>
<name>A0AAD4CLW7_ASPNN</name>
<organism evidence="1 2">
    <name type="scientific">Aspergillus nanangensis</name>
    <dbReference type="NCBI Taxonomy" id="2582783"/>
    <lineage>
        <taxon>Eukaryota</taxon>
        <taxon>Fungi</taxon>
        <taxon>Dikarya</taxon>
        <taxon>Ascomycota</taxon>
        <taxon>Pezizomycotina</taxon>
        <taxon>Eurotiomycetes</taxon>
        <taxon>Eurotiomycetidae</taxon>
        <taxon>Eurotiales</taxon>
        <taxon>Aspergillaceae</taxon>
        <taxon>Aspergillus</taxon>
        <taxon>Aspergillus subgen. Circumdati</taxon>
    </lineage>
</organism>
<reference evidence="1" key="2">
    <citation type="submission" date="2020-02" db="EMBL/GenBank/DDBJ databases">
        <authorList>
            <person name="Gilchrist C.L.M."/>
            <person name="Chooi Y.-H."/>
        </authorList>
    </citation>
    <scope>NUCLEOTIDE SEQUENCE</scope>
    <source>
        <strain evidence="1">MST-FP2251</strain>
    </source>
</reference>
<protein>
    <submittedName>
        <fullName evidence="1">Uncharacterized protein</fullName>
    </submittedName>
</protein>
<evidence type="ECO:0000313" key="1">
    <source>
        <dbReference type="EMBL" id="KAF9888939.1"/>
    </source>
</evidence>
<reference evidence="1" key="1">
    <citation type="journal article" date="2019" name="Beilstein J. Org. Chem.">
        <title>Nanangenines: drimane sesquiterpenoids as the dominant metabolite cohort of a novel Australian fungus, Aspergillus nanangensis.</title>
        <authorList>
            <person name="Lacey H.J."/>
            <person name="Gilchrist C.L.M."/>
            <person name="Crombie A."/>
            <person name="Kalaitzis J.A."/>
            <person name="Vuong D."/>
            <person name="Rutledge P.J."/>
            <person name="Turner P."/>
            <person name="Pitt J.I."/>
            <person name="Lacey E."/>
            <person name="Chooi Y.H."/>
            <person name="Piggott A.M."/>
        </authorList>
    </citation>
    <scope>NUCLEOTIDE SEQUENCE</scope>
    <source>
        <strain evidence="1">MST-FP2251</strain>
    </source>
</reference>
<dbReference type="EMBL" id="VCAU01000041">
    <property type="protein sequence ID" value="KAF9888939.1"/>
    <property type="molecule type" value="Genomic_DNA"/>
</dbReference>
<sequence length="77" mass="8561">MLINYFINSNECFSYEVLRAAGYANYGGADLGEVIAITSKIRAGNEDDWLRLWKSAADRAFTNAKNSAMVGNRISTY</sequence>
<dbReference type="AlphaFoldDB" id="A0AAD4CLW7"/>
<dbReference type="Proteomes" id="UP001194746">
    <property type="component" value="Unassembled WGS sequence"/>
</dbReference>
<dbReference type="Gene3D" id="1.20.1440.110">
    <property type="entry name" value="acylaminoacyl peptidase"/>
    <property type="match status" value="1"/>
</dbReference>
<proteinExistence type="predicted"/>
<accession>A0AAD4CLW7</accession>
<comment type="caution">
    <text evidence="1">The sequence shown here is derived from an EMBL/GenBank/DDBJ whole genome shotgun (WGS) entry which is preliminary data.</text>
</comment>